<organism evidence="1 2">
    <name type="scientific">Eubacterium plexicaudatum ASF492</name>
    <dbReference type="NCBI Taxonomy" id="1235802"/>
    <lineage>
        <taxon>Bacteria</taxon>
        <taxon>Bacillati</taxon>
        <taxon>Bacillota</taxon>
        <taxon>Clostridia</taxon>
        <taxon>Eubacteriales</taxon>
        <taxon>Eubacteriaceae</taxon>
        <taxon>Eubacterium</taxon>
    </lineage>
</organism>
<dbReference type="AlphaFoldDB" id="N2AFX5"/>
<comment type="caution">
    <text evidence="1">The sequence shown here is derived from an EMBL/GenBank/DDBJ whole genome shotgun (WGS) entry which is preliminary data.</text>
</comment>
<dbReference type="InterPro" id="IPR016155">
    <property type="entry name" value="Mopterin_synth/thiamin_S_b"/>
</dbReference>
<dbReference type="PATRIC" id="fig|1235802.3.peg.3159"/>
<proteinExistence type="predicted"/>
<dbReference type="STRING" id="1235802.C823_02990"/>
<evidence type="ECO:0000313" key="1">
    <source>
        <dbReference type="EMBL" id="EMZ25100.1"/>
    </source>
</evidence>
<dbReference type="Gene3D" id="3.10.20.30">
    <property type="match status" value="1"/>
</dbReference>
<dbReference type="SUPFAM" id="SSF54285">
    <property type="entry name" value="MoaD/ThiS"/>
    <property type="match status" value="1"/>
</dbReference>
<name>N2AFX5_9FIRM</name>
<keyword evidence="2" id="KW-1185">Reference proteome</keyword>
<sequence length="97" mass="11143">MISVDIPAYMINAEDKCKSDNIFINFSINHRENVLEILEELKKVIPHTVSEWVDDNNHIKTNIIIVYNNKILNKSKLSEQIVFDGAHLEFLTQFAGG</sequence>
<gene>
    <name evidence="1" type="ORF">C823_02990</name>
</gene>
<dbReference type="InterPro" id="IPR012675">
    <property type="entry name" value="Beta-grasp_dom_sf"/>
</dbReference>
<accession>N2AFX5</accession>
<evidence type="ECO:0000313" key="2">
    <source>
        <dbReference type="Proteomes" id="UP000012589"/>
    </source>
</evidence>
<reference evidence="1 2" key="1">
    <citation type="journal article" date="2014" name="Genome Announc.">
        <title>Draft genome sequences of the altered schaedler flora, a defined bacterial community from gnotobiotic mice.</title>
        <authorList>
            <person name="Wannemuehler M.J."/>
            <person name="Overstreet A.M."/>
            <person name="Ward D.V."/>
            <person name="Phillips G.J."/>
        </authorList>
    </citation>
    <scope>NUCLEOTIDE SEQUENCE [LARGE SCALE GENOMIC DNA]</scope>
    <source>
        <strain evidence="1 2">ASF492</strain>
    </source>
</reference>
<dbReference type="Proteomes" id="UP000012589">
    <property type="component" value="Unassembled WGS sequence"/>
</dbReference>
<dbReference type="EMBL" id="AQFT01000091">
    <property type="protein sequence ID" value="EMZ25100.1"/>
    <property type="molecule type" value="Genomic_DNA"/>
</dbReference>
<dbReference type="HOGENOM" id="CLU_2342564_0_0_9"/>
<evidence type="ECO:0008006" key="3">
    <source>
        <dbReference type="Google" id="ProtNLM"/>
    </source>
</evidence>
<protein>
    <recommendedName>
        <fullName evidence="3">ThiS family protein</fullName>
    </recommendedName>
</protein>